<protein>
    <submittedName>
        <fullName evidence="1">Uncharacterized protein</fullName>
    </submittedName>
</protein>
<keyword evidence="2" id="KW-1185">Reference proteome</keyword>
<accession>A0ABP1RCF2</accession>
<dbReference type="Proteomes" id="UP001642540">
    <property type="component" value="Unassembled WGS sequence"/>
</dbReference>
<evidence type="ECO:0000313" key="1">
    <source>
        <dbReference type="EMBL" id="CAL8125910.1"/>
    </source>
</evidence>
<reference evidence="1 2" key="1">
    <citation type="submission" date="2024-08" db="EMBL/GenBank/DDBJ databases">
        <authorList>
            <person name="Cucini C."/>
            <person name="Frati F."/>
        </authorList>
    </citation>
    <scope>NUCLEOTIDE SEQUENCE [LARGE SCALE GENOMIC DNA]</scope>
</reference>
<name>A0ABP1RCF2_9HEXA</name>
<organism evidence="1 2">
    <name type="scientific">Orchesella dallaii</name>
    <dbReference type="NCBI Taxonomy" id="48710"/>
    <lineage>
        <taxon>Eukaryota</taxon>
        <taxon>Metazoa</taxon>
        <taxon>Ecdysozoa</taxon>
        <taxon>Arthropoda</taxon>
        <taxon>Hexapoda</taxon>
        <taxon>Collembola</taxon>
        <taxon>Entomobryomorpha</taxon>
        <taxon>Entomobryoidea</taxon>
        <taxon>Orchesellidae</taxon>
        <taxon>Orchesellinae</taxon>
        <taxon>Orchesella</taxon>
    </lineage>
</organism>
<sequence length="172" mass="19432">MLNIVVPIFLFAMAYIRIRWSVSVKGRVAPALTITLDGYKDAISLFHESSDYSESIFRSVLGSSAQHGMGTNLAEDLLEVNAVRDSDYHYFRNHYIIGLATNTGPAKEVRVYFSTSFFHAAPLAMNIYANTILKKMDMDRKITVVNHPFQHPYFNGPEYHHDPYAPGSILTI</sequence>
<gene>
    <name evidence="1" type="ORF">ODALV1_LOCUS21183</name>
</gene>
<dbReference type="EMBL" id="CAXLJM020000069">
    <property type="protein sequence ID" value="CAL8125910.1"/>
    <property type="molecule type" value="Genomic_DNA"/>
</dbReference>
<comment type="caution">
    <text evidence="1">The sequence shown here is derived from an EMBL/GenBank/DDBJ whole genome shotgun (WGS) entry which is preliminary data.</text>
</comment>
<evidence type="ECO:0000313" key="2">
    <source>
        <dbReference type="Proteomes" id="UP001642540"/>
    </source>
</evidence>
<proteinExistence type="predicted"/>